<evidence type="ECO:0000313" key="4">
    <source>
        <dbReference type="Proteomes" id="UP000546252"/>
    </source>
</evidence>
<name>A0A0W8IKR9_9MICC</name>
<reference evidence="3" key="1">
    <citation type="submission" date="2015-12" db="EMBL/GenBank/DDBJ databases">
        <authorList>
            <person name="Nair G.R."/>
            <person name="Kaur G."/>
            <person name="Mayilraj S."/>
        </authorList>
    </citation>
    <scope>NUCLEOTIDE SEQUENCE [LARGE SCALE GENOMIC DNA]</scope>
    <source>
        <strain evidence="3">CD08_7</strain>
    </source>
</reference>
<gene>
    <name evidence="1" type="ORF">AVL63_08970</name>
    <name evidence="2" type="ORF">HNR24_002621</name>
</gene>
<dbReference type="PANTHER" id="PTHR12149:SF8">
    <property type="entry name" value="PROTEIN-RIBULOSAMINE 3-KINASE"/>
    <property type="match status" value="1"/>
</dbReference>
<proteinExistence type="predicted"/>
<dbReference type="Gene3D" id="1.10.510.10">
    <property type="entry name" value="Transferase(Phosphotransferase) domain 1"/>
    <property type="match status" value="1"/>
</dbReference>
<keyword evidence="2" id="KW-0808">Transferase</keyword>
<dbReference type="Gene3D" id="1.20.1270.240">
    <property type="match status" value="1"/>
</dbReference>
<sequence>MAFLKQAPADHPQATMVEAAGLRWLAQAAQDGGAPVVPVLAASPGEASAADRSPGPPARRGELRLQELTPVAPDPEAARDFGAALARTHGWLAAQTTDAPGFGALPPEHPARTPAYFGPADQPVELGTGVHDSWGAFLAAERLDPVLAALESRITREDARLLRSAREKIGSGALDDAEPPALIHGDLWAGNVVWASTDSGQAQGVLIDPAAHTGHRETDIALLHLFGLPQLDAVISGYQQQHALREGWQERIPLHQLFCLSVHWLLFGASYSGPTLSAAESVLELASRSSR</sequence>
<organism evidence="1 3">
    <name type="scientific">Nesterenkonia jeotgali</name>
    <dbReference type="NCBI Taxonomy" id="317018"/>
    <lineage>
        <taxon>Bacteria</taxon>
        <taxon>Bacillati</taxon>
        <taxon>Actinomycetota</taxon>
        <taxon>Actinomycetes</taxon>
        <taxon>Micrococcales</taxon>
        <taxon>Micrococcaceae</taxon>
        <taxon>Nesterenkonia</taxon>
    </lineage>
</organism>
<dbReference type="STRING" id="317018.AVL63_08970"/>
<dbReference type="OrthoDB" id="5291879at2"/>
<dbReference type="InterPro" id="IPR011009">
    <property type="entry name" value="Kinase-like_dom_sf"/>
</dbReference>
<dbReference type="PANTHER" id="PTHR12149">
    <property type="entry name" value="FRUCTOSAMINE 3 KINASE-RELATED PROTEIN"/>
    <property type="match status" value="1"/>
</dbReference>
<dbReference type="AlphaFoldDB" id="A0A0W8IKR9"/>
<dbReference type="Gene3D" id="3.30.200.20">
    <property type="entry name" value="Phosphorylase Kinase, domain 1"/>
    <property type="match status" value="1"/>
</dbReference>
<dbReference type="EMBL" id="JACJIH010000001">
    <property type="protein sequence ID" value="MBA8922688.1"/>
    <property type="molecule type" value="Genomic_DNA"/>
</dbReference>
<keyword evidence="3" id="KW-1185">Reference proteome</keyword>
<keyword evidence="2" id="KW-0418">Kinase</keyword>
<dbReference type="Proteomes" id="UP000546252">
    <property type="component" value="Unassembled WGS sequence"/>
</dbReference>
<reference evidence="2 4" key="3">
    <citation type="submission" date="2020-08" db="EMBL/GenBank/DDBJ databases">
        <title>Sequencing the genomes of 1000 actinobacteria strains.</title>
        <authorList>
            <person name="Klenk H.-P."/>
        </authorList>
    </citation>
    <scope>NUCLEOTIDE SEQUENCE [LARGE SCALE GENOMIC DNA]</scope>
    <source>
        <strain evidence="2 4">DSM 19081</strain>
    </source>
</reference>
<comment type="caution">
    <text evidence="1">The sequence shown here is derived from an EMBL/GenBank/DDBJ whole genome shotgun (WGS) entry which is preliminary data.</text>
</comment>
<dbReference type="RefSeq" id="WP_058887475.1">
    <property type="nucleotide sequence ID" value="NZ_BAAAKT010000001.1"/>
</dbReference>
<evidence type="ECO:0000313" key="2">
    <source>
        <dbReference type="EMBL" id="MBA8922688.1"/>
    </source>
</evidence>
<dbReference type="SUPFAM" id="SSF56112">
    <property type="entry name" value="Protein kinase-like (PK-like)"/>
    <property type="match status" value="1"/>
</dbReference>
<evidence type="ECO:0000313" key="3">
    <source>
        <dbReference type="Proteomes" id="UP000054023"/>
    </source>
</evidence>
<dbReference type="Proteomes" id="UP000054023">
    <property type="component" value="Unassembled WGS sequence"/>
</dbReference>
<evidence type="ECO:0000313" key="1">
    <source>
        <dbReference type="EMBL" id="KUG60490.1"/>
    </source>
</evidence>
<dbReference type="GO" id="GO:0016301">
    <property type="term" value="F:kinase activity"/>
    <property type="evidence" value="ECO:0007669"/>
    <property type="project" value="UniProtKB-UniRule"/>
</dbReference>
<accession>A0A0W8IKR9</accession>
<dbReference type="EMBL" id="LQBM01000001">
    <property type="protein sequence ID" value="KUG60490.1"/>
    <property type="molecule type" value="Genomic_DNA"/>
</dbReference>
<reference evidence="1" key="2">
    <citation type="submission" date="2015-12" db="EMBL/GenBank/DDBJ databases">
        <authorList>
            <person name="Shamseldin A."/>
            <person name="Moawad H."/>
            <person name="Abd El-Rahim W.M."/>
            <person name="Sadowsky M.J."/>
        </authorList>
    </citation>
    <scope>NUCLEOTIDE SEQUENCE [LARGE SCALE GENOMIC DNA]</scope>
    <source>
        <strain evidence="1">CD08_7</strain>
    </source>
</reference>
<protein>
    <submittedName>
        <fullName evidence="2">Fructosamine-3-kinase</fullName>
    </submittedName>
</protein>
<dbReference type="InterPro" id="IPR016477">
    <property type="entry name" value="Fructo-/Ketosamine-3-kinase"/>
</dbReference>
<dbReference type="Pfam" id="PF03881">
    <property type="entry name" value="Fructosamin_kin"/>
    <property type="match status" value="1"/>
</dbReference>